<dbReference type="Pfam" id="PF00015">
    <property type="entry name" value="MCPsignal"/>
    <property type="match status" value="1"/>
</dbReference>
<dbReference type="EMBL" id="RJKL01000001">
    <property type="protein sequence ID" value="ROP27940.1"/>
    <property type="molecule type" value="Genomic_DNA"/>
</dbReference>
<reference evidence="9 10" key="1">
    <citation type="submission" date="2018-11" db="EMBL/GenBank/DDBJ databases">
        <title>Sequencing the genomes of 1000 actinobacteria strains.</title>
        <authorList>
            <person name="Klenk H.-P."/>
        </authorList>
    </citation>
    <scope>NUCLEOTIDE SEQUENCE [LARGE SCALE GENOMIC DNA]</scope>
    <source>
        <strain evidence="9 10">DSM 43634</strain>
    </source>
</reference>
<evidence type="ECO:0000256" key="5">
    <source>
        <dbReference type="PROSITE-ProRule" id="PRU00284"/>
    </source>
</evidence>
<dbReference type="PROSITE" id="PS50885">
    <property type="entry name" value="HAMP"/>
    <property type="match status" value="1"/>
</dbReference>
<dbReference type="InterPro" id="IPR003660">
    <property type="entry name" value="HAMP_dom"/>
</dbReference>
<accession>A0A3N1GCH8</accession>
<protein>
    <submittedName>
        <fullName evidence="9">Methyl-accepting chemotaxis protein</fullName>
    </submittedName>
</protein>
<sequence length="538" mass="56169">MRRRLFDMSVGARLGGAFLIVCALLVAVAGAGAWGAHRQRQLQKDLTRLRGLAEQVHELRYFNADISGWQGYIFSDAVLNGGAQAVKPDNYNRAGLLESKNGVYELLPKVDRDSMTAAERAEFDRQKGLWDTYFKHDDEMTAFLTEDTPASLKKADQVLNEPLDTAWSDLEDSTGKLIGSVAVRVKALTAEVDRIGRMVIIAVIIAGALAVALALVLSRLVTRSVVRPLRRSIRVLGKVGAGDLTVTTGLTSRDETGQLGQAVDAMIADLRGTVRTMAENAVTMAEASEQLSATSARLATGAADTAAEAARASGAVAQVSDHVSGVASGAVEMDAAIAEIARSASAAAEFGVEAVKAVEASSATVAELGVSSAEIGDVVKVITAIAEQTNLLALNATIEAARAGELGKGFAVVAGEVKDLAQETARATQDIIARVQAIQGTSGAAVQAISRIREVVTEIDSYQQTISAAVEEQSATSREMSRGVTETVSGATEIAAAVRGVADAAQITDAGVDQARAAASELAAMSGGLRDLVGRFRY</sequence>
<dbReference type="CDD" id="cd06225">
    <property type="entry name" value="HAMP"/>
    <property type="match status" value="1"/>
</dbReference>
<keyword evidence="1 6" id="KW-0812">Transmembrane</keyword>
<proteinExistence type="inferred from homology"/>
<dbReference type="InterPro" id="IPR004089">
    <property type="entry name" value="MCPsignal_dom"/>
</dbReference>
<evidence type="ECO:0000313" key="9">
    <source>
        <dbReference type="EMBL" id="ROP27940.1"/>
    </source>
</evidence>
<evidence type="ECO:0000256" key="4">
    <source>
        <dbReference type="ARBA" id="ARBA00029447"/>
    </source>
</evidence>
<feature type="transmembrane region" description="Helical" evidence="6">
    <location>
        <begin position="198"/>
        <end position="221"/>
    </location>
</feature>
<evidence type="ECO:0000259" key="8">
    <source>
        <dbReference type="PROSITE" id="PS50885"/>
    </source>
</evidence>
<evidence type="ECO:0000256" key="3">
    <source>
        <dbReference type="ARBA" id="ARBA00023224"/>
    </source>
</evidence>
<keyword evidence="3 5" id="KW-0807">Transducer</keyword>
<evidence type="ECO:0000256" key="6">
    <source>
        <dbReference type="SAM" id="Phobius"/>
    </source>
</evidence>
<gene>
    <name evidence="9" type="ORF">EDD30_0639</name>
</gene>
<dbReference type="GO" id="GO:0016020">
    <property type="term" value="C:membrane"/>
    <property type="evidence" value="ECO:0007669"/>
    <property type="project" value="InterPro"/>
</dbReference>
<keyword evidence="6" id="KW-0472">Membrane</keyword>
<comment type="caution">
    <text evidence="9">The sequence shown here is derived from an EMBL/GenBank/DDBJ whole genome shotgun (WGS) entry which is preliminary data.</text>
</comment>
<dbReference type="AlphaFoldDB" id="A0A3N1GCH8"/>
<feature type="domain" description="HAMP" evidence="8">
    <location>
        <begin position="223"/>
        <end position="275"/>
    </location>
</feature>
<dbReference type="PANTHER" id="PTHR32089:SF112">
    <property type="entry name" value="LYSOZYME-LIKE PROTEIN-RELATED"/>
    <property type="match status" value="1"/>
</dbReference>
<evidence type="ECO:0000313" key="10">
    <source>
        <dbReference type="Proteomes" id="UP000271683"/>
    </source>
</evidence>
<dbReference type="Pfam" id="PF00672">
    <property type="entry name" value="HAMP"/>
    <property type="match status" value="1"/>
</dbReference>
<evidence type="ECO:0000256" key="1">
    <source>
        <dbReference type="ARBA" id="ARBA00022692"/>
    </source>
</evidence>
<keyword evidence="2 6" id="KW-1133">Transmembrane helix</keyword>
<dbReference type="Proteomes" id="UP000271683">
    <property type="component" value="Unassembled WGS sequence"/>
</dbReference>
<organism evidence="9 10">
    <name type="scientific">Couchioplanes caeruleus</name>
    <dbReference type="NCBI Taxonomy" id="56438"/>
    <lineage>
        <taxon>Bacteria</taxon>
        <taxon>Bacillati</taxon>
        <taxon>Actinomycetota</taxon>
        <taxon>Actinomycetes</taxon>
        <taxon>Micromonosporales</taxon>
        <taxon>Micromonosporaceae</taxon>
        <taxon>Couchioplanes</taxon>
    </lineage>
</organism>
<dbReference type="SMART" id="SM00304">
    <property type="entry name" value="HAMP"/>
    <property type="match status" value="1"/>
</dbReference>
<dbReference type="SMART" id="SM00283">
    <property type="entry name" value="MA"/>
    <property type="match status" value="1"/>
</dbReference>
<dbReference type="PANTHER" id="PTHR32089">
    <property type="entry name" value="METHYL-ACCEPTING CHEMOTAXIS PROTEIN MCPB"/>
    <property type="match status" value="1"/>
</dbReference>
<feature type="domain" description="Methyl-accepting transducer" evidence="7">
    <location>
        <begin position="280"/>
        <end position="523"/>
    </location>
</feature>
<dbReference type="GO" id="GO:0007165">
    <property type="term" value="P:signal transduction"/>
    <property type="evidence" value="ECO:0007669"/>
    <property type="project" value="UniProtKB-KW"/>
</dbReference>
<evidence type="ECO:0000259" key="7">
    <source>
        <dbReference type="PROSITE" id="PS50111"/>
    </source>
</evidence>
<evidence type="ECO:0000256" key="2">
    <source>
        <dbReference type="ARBA" id="ARBA00022989"/>
    </source>
</evidence>
<dbReference type="Gene3D" id="1.10.287.950">
    <property type="entry name" value="Methyl-accepting chemotaxis protein"/>
    <property type="match status" value="1"/>
</dbReference>
<dbReference type="PROSITE" id="PS50111">
    <property type="entry name" value="CHEMOTAXIS_TRANSDUC_2"/>
    <property type="match status" value="1"/>
</dbReference>
<name>A0A3N1GCH8_9ACTN</name>
<dbReference type="SUPFAM" id="SSF58104">
    <property type="entry name" value="Methyl-accepting chemotaxis protein (MCP) signaling domain"/>
    <property type="match status" value="1"/>
</dbReference>
<comment type="similarity">
    <text evidence="4">Belongs to the methyl-accepting chemotaxis (MCP) protein family.</text>
</comment>